<dbReference type="EMBL" id="HG994372">
    <property type="protein sequence ID" value="CAF2106961.1"/>
    <property type="molecule type" value="Genomic_DNA"/>
</dbReference>
<evidence type="ECO:0000313" key="1">
    <source>
        <dbReference type="EMBL" id="CAF2106961.1"/>
    </source>
</evidence>
<dbReference type="Proteomes" id="UP001295469">
    <property type="component" value="Chromosome C08"/>
</dbReference>
<proteinExistence type="predicted"/>
<dbReference type="AlphaFoldDB" id="A0A816UAX3"/>
<protein>
    <submittedName>
        <fullName evidence="1">(rape) hypothetical protein</fullName>
    </submittedName>
</protein>
<gene>
    <name evidence="1" type="ORF">DARMORV10_C08P08650.1</name>
</gene>
<reference evidence="1" key="1">
    <citation type="submission" date="2021-01" db="EMBL/GenBank/DDBJ databases">
        <authorList>
            <consortium name="Genoscope - CEA"/>
            <person name="William W."/>
        </authorList>
    </citation>
    <scope>NUCLEOTIDE SEQUENCE</scope>
</reference>
<accession>A0A816UAX3</accession>
<sequence length="52" mass="5913">MEAWLYSLCMCCFGCREIDECVMVKLLLNCCMYIVSSNFALGHLVALTERSV</sequence>
<name>A0A816UAX3_BRANA</name>
<organism evidence="1">
    <name type="scientific">Brassica napus</name>
    <name type="common">Rape</name>
    <dbReference type="NCBI Taxonomy" id="3708"/>
    <lineage>
        <taxon>Eukaryota</taxon>
        <taxon>Viridiplantae</taxon>
        <taxon>Streptophyta</taxon>
        <taxon>Embryophyta</taxon>
        <taxon>Tracheophyta</taxon>
        <taxon>Spermatophyta</taxon>
        <taxon>Magnoliopsida</taxon>
        <taxon>eudicotyledons</taxon>
        <taxon>Gunneridae</taxon>
        <taxon>Pentapetalae</taxon>
        <taxon>rosids</taxon>
        <taxon>malvids</taxon>
        <taxon>Brassicales</taxon>
        <taxon>Brassicaceae</taxon>
        <taxon>Brassiceae</taxon>
        <taxon>Brassica</taxon>
    </lineage>
</organism>